<dbReference type="GO" id="GO:0019693">
    <property type="term" value="P:ribose phosphate metabolic process"/>
    <property type="evidence" value="ECO:0007669"/>
    <property type="project" value="TreeGrafter"/>
</dbReference>
<dbReference type="GO" id="GO:0006753">
    <property type="term" value="P:nucleoside phosphate metabolic process"/>
    <property type="evidence" value="ECO:0007669"/>
    <property type="project" value="TreeGrafter"/>
</dbReference>
<dbReference type="Gene3D" id="3.90.79.10">
    <property type="entry name" value="Nucleoside Triphosphate Pyrophosphohydrolase"/>
    <property type="match status" value="1"/>
</dbReference>
<reference evidence="4 5" key="1">
    <citation type="submission" date="2016-01" db="EMBL/GenBank/DDBJ databases">
        <title>Draft genome sequence of Clavibacter michiganensis subsp. tessellarius DOAB 609.</title>
        <authorList>
            <person name="Tambong J.T."/>
        </authorList>
    </citation>
    <scope>NUCLEOTIDE SEQUENCE [LARGE SCALE GENOMIC DNA]</scope>
    <source>
        <strain evidence="4 5">DOAB 609</strain>
    </source>
</reference>
<accession>A0A154UZI5</accession>
<dbReference type="InterPro" id="IPR015797">
    <property type="entry name" value="NUDIX_hydrolase-like_dom_sf"/>
</dbReference>
<dbReference type="RefSeq" id="WP_063072215.1">
    <property type="nucleotide sequence ID" value="NZ_LQXA01000042.1"/>
</dbReference>
<dbReference type="CDD" id="cd24158">
    <property type="entry name" value="NUDIX_ADPRase_Rv1700"/>
    <property type="match status" value="1"/>
</dbReference>
<dbReference type="Pfam" id="PF00293">
    <property type="entry name" value="NUDIX"/>
    <property type="match status" value="1"/>
</dbReference>
<dbReference type="EMBL" id="LQXA01000042">
    <property type="protein sequence ID" value="KZC94511.1"/>
    <property type="molecule type" value="Genomic_DNA"/>
</dbReference>
<evidence type="ECO:0000313" key="5">
    <source>
        <dbReference type="Proteomes" id="UP000076218"/>
    </source>
</evidence>
<gene>
    <name evidence="4" type="ORF">AWH51_13425</name>
</gene>
<dbReference type="AlphaFoldDB" id="A0A154UZI5"/>
<dbReference type="SUPFAM" id="SSF55811">
    <property type="entry name" value="Nudix"/>
    <property type="match status" value="1"/>
</dbReference>
<proteinExistence type="predicted"/>
<evidence type="ECO:0000256" key="2">
    <source>
        <dbReference type="SAM" id="MobiDB-lite"/>
    </source>
</evidence>
<evidence type="ECO:0000259" key="3">
    <source>
        <dbReference type="PROSITE" id="PS51462"/>
    </source>
</evidence>
<dbReference type="Proteomes" id="UP000076218">
    <property type="component" value="Unassembled WGS sequence"/>
</dbReference>
<evidence type="ECO:0000313" key="4">
    <source>
        <dbReference type="EMBL" id="KZC94511.1"/>
    </source>
</evidence>
<comment type="caution">
    <text evidence="4">The sequence shown here is derived from an EMBL/GenBank/DDBJ whole genome shotgun (WGS) entry which is preliminary data.</text>
</comment>
<sequence length="223" mass="24683">MTDAVTGSADAELHDDPAAFPITSSERVFAGMVWDVRRETFRYGDAEITREFVDHTGAVAVLAIDDEDRVLLIKQYRHPVRMREWEIPAGLLDVTDEPPLEAVQRELAEEADLEAAEWSVLAEFLTTPGGSDEAIRIYLARGLTATAEAFARTDEEADIEKRWVDLDEVVTAVLERRIQNPSTVIAVLQAHVARSRGWTTLGPADAPWPRHPKLRDGGTAPAS</sequence>
<dbReference type="PANTHER" id="PTHR11839:SF31">
    <property type="entry name" value="ADP-RIBOSE PYROPHOSPHATASE"/>
    <property type="match status" value="1"/>
</dbReference>
<organism evidence="4 5">
    <name type="scientific">Clavibacter tessellarius</name>
    <dbReference type="NCBI Taxonomy" id="31965"/>
    <lineage>
        <taxon>Bacteria</taxon>
        <taxon>Bacillati</taxon>
        <taxon>Actinomycetota</taxon>
        <taxon>Actinomycetes</taxon>
        <taxon>Micrococcales</taxon>
        <taxon>Microbacteriaceae</taxon>
        <taxon>Clavibacter</taxon>
    </lineage>
</organism>
<name>A0A154UZI5_9MICO</name>
<feature type="domain" description="Nudix hydrolase" evidence="3">
    <location>
        <begin position="54"/>
        <end position="191"/>
    </location>
</feature>
<evidence type="ECO:0000256" key="1">
    <source>
        <dbReference type="ARBA" id="ARBA00022801"/>
    </source>
</evidence>
<dbReference type="PANTHER" id="PTHR11839">
    <property type="entry name" value="UDP/ADP-SUGAR PYROPHOSPHATASE"/>
    <property type="match status" value="1"/>
</dbReference>
<dbReference type="GO" id="GO:0005829">
    <property type="term" value="C:cytosol"/>
    <property type="evidence" value="ECO:0007669"/>
    <property type="project" value="TreeGrafter"/>
</dbReference>
<keyword evidence="1" id="KW-0378">Hydrolase</keyword>
<dbReference type="InterPro" id="IPR000086">
    <property type="entry name" value="NUDIX_hydrolase_dom"/>
</dbReference>
<feature type="region of interest" description="Disordered" evidence="2">
    <location>
        <begin position="199"/>
        <end position="223"/>
    </location>
</feature>
<dbReference type="GO" id="GO:0016787">
    <property type="term" value="F:hydrolase activity"/>
    <property type="evidence" value="ECO:0007669"/>
    <property type="project" value="UniProtKB-KW"/>
</dbReference>
<protein>
    <submittedName>
        <fullName evidence="4">ADP-ribose pyrophosphatase</fullName>
    </submittedName>
</protein>
<dbReference type="PROSITE" id="PS51462">
    <property type="entry name" value="NUDIX"/>
    <property type="match status" value="1"/>
</dbReference>
<dbReference type="STRING" id="31965.AWH51_13425"/>